<dbReference type="PANTHER" id="PTHR30466:SF11">
    <property type="entry name" value="FLAVIN-DEPENDENT MONOOXYGENASE, REDUCTASE SUBUNIT HSAB"/>
    <property type="match status" value="1"/>
</dbReference>
<evidence type="ECO:0000313" key="5">
    <source>
        <dbReference type="Proteomes" id="UP000053512"/>
    </source>
</evidence>
<sequence length="415" mass="44314">MSESTLDTPTTFDPRAFRDVMGHYPTGVVVVTAVVDDEPVGMVVGTFSSVSLDPPLVSFMPMTTSATYAKLRAADGVCISVFAHDQLQACRTLASKDPEKFDKVEWSRSPSGAPVIAGAVAHIHGRIEREIEAGDHYITLVAVDDIAVSRPVTPLLFFQGGYGGFSTTGLSAHVDESLISAVRIAEAARPQLDRLAQRFGCSAAALVQISALDQTIGATSYGGDTDADERIGVRVPLIPPLGEAAVAWSPDQVERWVSRIHPQDEQVITAYREAAQRVREQGYAISRVDHDPEGYERLGEALSEYAGGELTPARDRAVRTTIAGARHFFGGSVEASETGVRLASVVVPVFAPDSGNPVNSGLVLRLCHLPAAVDGATVQEWVRAMQDAAAEVTEALRTSARRDYARYAAAGLRDA</sequence>
<comment type="caution">
    <text evidence="4">The sequence shown here is derived from an EMBL/GenBank/DDBJ whole genome shotgun (WGS) entry which is preliminary data.</text>
</comment>
<dbReference type="InterPro" id="IPR012349">
    <property type="entry name" value="Split_barrel_FMN-bd"/>
</dbReference>
<evidence type="ECO:0000313" key="4">
    <source>
        <dbReference type="EMBL" id="KUG52594.1"/>
    </source>
</evidence>
<accession>A0A0W8I413</accession>
<dbReference type="InterPro" id="IPR050268">
    <property type="entry name" value="NADH-dep_flavin_reductase"/>
</dbReference>
<gene>
    <name evidence="4" type="ORF">AVL61_13620</name>
</gene>
<dbReference type="InterPro" id="IPR029016">
    <property type="entry name" value="GAF-like_dom_sf"/>
</dbReference>
<protein>
    <recommendedName>
        <fullName evidence="3">Flavin reductase like domain-containing protein</fullName>
    </recommendedName>
</protein>
<proteinExistence type="inferred from homology"/>
<dbReference type="PANTHER" id="PTHR30466">
    <property type="entry name" value="FLAVIN REDUCTASE"/>
    <property type="match status" value="1"/>
</dbReference>
<dbReference type="Proteomes" id="UP000053512">
    <property type="component" value="Unassembled WGS sequence"/>
</dbReference>
<evidence type="ECO:0000256" key="2">
    <source>
        <dbReference type="ARBA" id="ARBA00023002"/>
    </source>
</evidence>
<dbReference type="EMBL" id="LQBK01000039">
    <property type="protein sequence ID" value="KUG52594.1"/>
    <property type="molecule type" value="Genomic_DNA"/>
</dbReference>
<dbReference type="InterPro" id="IPR002563">
    <property type="entry name" value="Flavin_Rdtase-like_dom"/>
</dbReference>
<dbReference type="Gene3D" id="2.30.110.10">
    <property type="entry name" value="Electron Transport, Fmn-binding Protein, Chain A"/>
    <property type="match status" value="1"/>
</dbReference>
<dbReference type="SUPFAM" id="SSF55781">
    <property type="entry name" value="GAF domain-like"/>
    <property type="match status" value="1"/>
</dbReference>
<dbReference type="SUPFAM" id="SSF50475">
    <property type="entry name" value="FMN-binding split barrel"/>
    <property type="match status" value="1"/>
</dbReference>
<evidence type="ECO:0000259" key="3">
    <source>
        <dbReference type="SMART" id="SM00903"/>
    </source>
</evidence>
<comment type="similarity">
    <text evidence="1">Belongs to the non-flavoprotein flavin reductase family.</text>
</comment>
<feature type="domain" description="Flavin reductase like" evidence="3">
    <location>
        <begin position="21"/>
        <end position="164"/>
    </location>
</feature>
<name>A0A0W8I413_KOCRO</name>
<dbReference type="Pfam" id="PF01613">
    <property type="entry name" value="Flavin_Reduct"/>
    <property type="match status" value="1"/>
</dbReference>
<organism evidence="4 5">
    <name type="scientific">Kocuria rosea subsp. polaris</name>
    <dbReference type="NCBI Taxonomy" id="136273"/>
    <lineage>
        <taxon>Bacteria</taxon>
        <taxon>Bacillati</taxon>
        <taxon>Actinomycetota</taxon>
        <taxon>Actinomycetes</taxon>
        <taxon>Micrococcales</taxon>
        <taxon>Micrococcaceae</taxon>
        <taxon>Kocuria</taxon>
    </lineage>
</organism>
<dbReference type="GO" id="GO:0010181">
    <property type="term" value="F:FMN binding"/>
    <property type="evidence" value="ECO:0007669"/>
    <property type="project" value="InterPro"/>
</dbReference>
<dbReference type="RefSeq" id="WP_058875139.1">
    <property type="nucleotide sequence ID" value="NZ_LQBK01000039.1"/>
</dbReference>
<keyword evidence="2" id="KW-0560">Oxidoreductase</keyword>
<dbReference type="AlphaFoldDB" id="A0A0W8I413"/>
<dbReference type="SMART" id="SM00903">
    <property type="entry name" value="Flavin_Reduct"/>
    <property type="match status" value="1"/>
</dbReference>
<reference evidence="5" key="1">
    <citation type="submission" date="2015-12" db="EMBL/GenBank/DDBJ databases">
        <authorList>
            <person name="Nair G.R."/>
            <person name="Kaur G."/>
            <person name="Mayilraj S."/>
        </authorList>
    </citation>
    <scope>NUCLEOTIDE SEQUENCE [LARGE SCALE GENOMIC DNA]</scope>
    <source>
        <strain evidence="5">CD08_4</strain>
    </source>
</reference>
<dbReference type="GO" id="GO:0042602">
    <property type="term" value="F:riboflavin reductase (NADPH) activity"/>
    <property type="evidence" value="ECO:0007669"/>
    <property type="project" value="TreeGrafter"/>
</dbReference>
<evidence type="ECO:0000256" key="1">
    <source>
        <dbReference type="ARBA" id="ARBA00008898"/>
    </source>
</evidence>
<dbReference type="Gene3D" id="3.30.450.40">
    <property type="match status" value="1"/>
</dbReference>